<protein>
    <submittedName>
        <fullName evidence="1">ATPase involved in DNA repair</fullName>
    </submittedName>
</protein>
<evidence type="ECO:0000313" key="1">
    <source>
        <dbReference type="EMBL" id="EPE37626.1"/>
    </source>
</evidence>
<dbReference type="RefSeq" id="WP_016503424.1">
    <property type="nucleotide sequence ID" value="NZ_AMSD01000001.1"/>
</dbReference>
<dbReference type="eggNOG" id="ENOG502Z831">
    <property type="taxonomic scope" value="Bacteria"/>
</dbReference>
<reference evidence="1 2" key="1">
    <citation type="journal article" date="2014" name="Environ. Microbiol.">
        <title>Genomic signatures of obligate host dependence in the luminous bacterial symbiont of a vertebrate.</title>
        <authorList>
            <person name="Hendry T.A."/>
            <person name="de Wet J.R."/>
            <person name="Dunlap P.V."/>
        </authorList>
    </citation>
    <scope>NUCLEOTIDE SEQUENCE [LARGE SCALE GENOMIC DNA]</scope>
    <source>
        <strain evidence="1 2">Akat1</strain>
    </source>
</reference>
<dbReference type="STRING" id="28176.CF66_2356"/>
<keyword evidence="2" id="KW-1185">Reference proteome</keyword>
<gene>
    <name evidence="1" type="ORF">O1U_0080</name>
</gene>
<proteinExistence type="predicted"/>
<dbReference type="AlphaFoldDB" id="S3E0A4"/>
<name>S3E0A4_9GAMM</name>
<sequence length="255" mass="30072">MNIGLVITLIAVLLILVFSYNIIVQYKLQIDKERQKKSNRYVAIIEATKELLQNTYSLPFSKELVICLNKRIFYSLKNMLELTPKNKNLNQYIINLQKEINHIEHNYKSSKITSFKIPDDEKQVITILKLVKRLRDIIRSENNKGYLQTKIYISENAKLELLQTRISIESLIKRINSSINRKQIETAIHLINTGISSLNSKNDVYSNQVRIRLQDIFSKLDSKRQEKNSKETVKHLNRKERENELNILFGKKKKW</sequence>
<dbReference type="EMBL" id="AMSD01000001">
    <property type="protein sequence ID" value="EPE37626.1"/>
    <property type="molecule type" value="Genomic_DNA"/>
</dbReference>
<accession>S3E0A4</accession>
<dbReference type="Proteomes" id="UP000053688">
    <property type="component" value="Unassembled WGS sequence"/>
</dbReference>
<organism evidence="1 2">
    <name type="scientific">Candidatus Photodesmus katoptron Akat1</name>
    <dbReference type="NCBI Taxonomy" id="1236703"/>
    <lineage>
        <taxon>Bacteria</taxon>
        <taxon>Pseudomonadati</taxon>
        <taxon>Pseudomonadota</taxon>
        <taxon>Gammaproteobacteria</taxon>
        <taxon>Vibrionales</taxon>
        <taxon>Vibrionaceae</taxon>
        <taxon>Candidatus Photodesmus</taxon>
    </lineage>
</organism>
<evidence type="ECO:0000313" key="2">
    <source>
        <dbReference type="Proteomes" id="UP000053688"/>
    </source>
</evidence>
<comment type="caution">
    <text evidence="1">The sequence shown here is derived from an EMBL/GenBank/DDBJ whole genome shotgun (WGS) entry which is preliminary data.</text>
</comment>